<comment type="caution">
    <text evidence="11">The sequence shown here is derived from an EMBL/GenBank/DDBJ whole genome shotgun (WGS) entry which is preliminary data.</text>
</comment>
<name>A0ABT6QZZ3_9BACL</name>
<dbReference type="SUPFAM" id="SSF54523">
    <property type="entry name" value="Pili subunits"/>
    <property type="match status" value="1"/>
</dbReference>
<dbReference type="InterPro" id="IPR045584">
    <property type="entry name" value="Pilin-like"/>
</dbReference>
<reference evidence="11 12" key="1">
    <citation type="submission" date="2023-04" db="EMBL/GenBank/DDBJ databases">
        <title>Antarctic isolates genomes.</title>
        <authorList>
            <person name="Dimov S.G."/>
        </authorList>
    </citation>
    <scope>NUCLEOTIDE SEQUENCE [LARGE SCALE GENOMIC DNA]</scope>
    <source>
        <strain evidence="11 12">AL19</strain>
    </source>
</reference>
<comment type="subunit">
    <text evidence="10">Homodimer.</text>
</comment>
<dbReference type="PROSITE" id="PS00409">
    <property type="entry name" value="PROKAR_NTER_METHYL"/>
    <property type="match status" value="1"/>
</dbReference>
<evidence type="ECO:0000256" key="6">
    <source>
        <dbReference type="ARBA" id="ARBA00022989"/>
    </source>
</evidence>
<dbReference type="PIRSF" id="PIRSF029928">
    <property type="entry name" value="Late_competence_ComGC"/>
    <property type="match status" value="1"/>
</dbReference>
<dbReference type="Proteomes" id="UP001243286">
    <property type="component" value="Unassembled WGS sequence"/>
</dbReference>
<dbReference type="NCBIfam" id="TIGR02532">
    <property type="entry name" value="IV_pilin_GFxxxE"/>
    <property type="match status" value="1"/>
</dbReference>
<keyword evidence="3 10" id="KW-1003">Cell membrane</keyword>
<gene>
    <name evidence="11" type="ORF">QK289_03810</name>
</gene>
<evidence type="ECO:0000256" key="7">
    <source>
        <dbReference type="ARBA" id="ARBA00023136"/>
    </source>
</evidence>
<sequence>MKRFIQDQRGFTLLEMAAVLLIISLLLLVLIPTMTSGKDQAKGVSCEANIRVIRSEVNLYYAKEKKYPESLQTINRGTAEKPNELACDQETYTYDAKTGELTKAK</sequence>
<comment type="similarity">
    <text evidence="9 10">Belongs to the ComGC family.</text>
</comment>
<comment type="function">
    <text evidence="10">Required for transformation and DNA binding.</text>
</comment>
<evidence type="ECO:0000256" key="4">
    <source>
        <dbReference type="ARBA" id="ARBA00022481"/>
    </source>
</evidence>
<proteinExistence type="inferred from homology"/>
<keyword evidence="10" id="KW-0813">Transport</keyword>
<dbReference type="InterPro" id="IPR012902">
    <property type="entry name" value="N_methyl_site"/>
</dbReference>
<evidence type="ECO:0000256" key="3">
    <source>
        <dbReference type="ARBA" id="ARBA00022475"/>
    </source>
</evidence>
<organism evidence="11 12">
    <name type="scientific">Exiguobacterium antarcticum</name>
    <dbReference type="NCBI Taxonomy" id="132920"/>
    <lineage>
        <taxon>Bacteria</taxon>
        <taxon>Bacillati</taxon>
        <taxon>Bacillota</taxon>
        <taxon>Bacilli</taxon>
        <taxon>Bacillales</taxon>
        <taxon>Bacillales Family XII. Incertae Sedis</taxon>
        <taxon>Exiguobacterium</taxon>
    </lineage>
</organism>
<dbReference type="EMBL" id="JASBQV010000003">
    <property type="protein sequence ID" value="MDI3234123.1"/>
    <property type="molecule type" value="Genomic_DNA"/>
</dbReference>
<evidence type="ECO:0000256" key="10">
    <source>
        <dbReference type="PIRNR" id="PIRNR029928"/>
    </source>
</evidence>
<evidence type="ECO:0000256" key="1">
    <source>
        <dbReference type="ARBA" id="ARBA00004162"/>
    </source>
</evidence>
<keyword evidence="12" id="KW-1185">Reference proteome</keyword>
<evidence type="ECO:0000256" key="9">
    <source>
        <dbReference type="ARBA" id="ARBA00043982"/>
    </source>
</evidence>
<keyword evidence="4" id="KW-0488">Methylation</keyword>
<protein>
    <recommendedName>
        <fullName evidence="10">ComG operon protein 3</fullName>
    </recommendedName>
</protein>
<evidence type="ECO:0000256" key="2">
    <source>
        <dbReference type="ARBA" id="ARBA00004241"/>
    </source>
</evidence>
<comment type="subcellular location">
    <subcellularLocation>
        <location evidence="1">Cell membrane</location>
        <topology evidence="1">Single-pass membrane protein</topology>
    </subcellularLocation>
    <subcellularLocation>
        <location evidence="2">Cell surface</location>
    </subcellularLocation>
</comment>
<keyword evidence="5" id="KW-0812">Transmembrane</keyword>
<dbReference type="Gene3D" id="3.30.700.10">
    <property type="entry name" value="Glycoprotein, Type 4 Pilin"/>
    <property type="match status" value="1"/>
</dbReference>
<evidence type="ECO:0000313" key="12">
    <source>
        <dbReference type="Proteomes" id="UP001243286"/>
    </source>
</evidence>
<keyword evidence="8 10" id="KW-0178">Competence</keyword>
<accession>A0ABT6QZZ3</accession>
<evidence type="ECO:0000256" key="8">
    <source>
        <dbReference type="ARBA" id="ARBA00023287"/>
    </source>
</evidence>
<evidence type="ECO:0000313" key="11">
    <source>
        <dbReference type="EMBL" id="MDI3234123.1"/>
    </source>
</evidence>
<keyword evidence="7" id="KW-0472">Membrane</keyword>
<evidence type="ECO:0000256" key="5">
    <source>
        <dbReference type="ARBA" id="ARBA00022692"/>
    </source>
</evidence>
<dbReference type="Pfam" id="PF07963">
    <property type="entry name" value="N_methyl"/>
    <property type="match status" value="1"/>
</dbReference>
<keyword evidence="6" id="KW-1133">Transmembrane helix</keyword>
<dbReference type="InterPro" id="IPR016940">
    <property type="entry name" value="ComGC"/>
</dbReference>
<dbReference type="RefSeq" id="WP_014969860.1">
    <property type="nucleotide sequence ID" value="NZ_JANJYY010000026.1"/>
</dbReference>